<evidence type="ECO:0000313" key="6">
    <source>
        <dbReference type="EMBL" id="MBA2894424.1"/>
    </source>
</evidence>
<dbReference type="GO" id="GO:0008171">
    <property type="term" value="F:O-methyltransferase activity"/>
    <property type="evidence" value="ECO:0007669"/>
    <property type="project" value="InterPro"/>
</dbReference>
<evidence type="ECO:0000259" key="5">
    <source>
        <dbReference type="Pfam" id="PF08100"/>
    </source>
</evidence>
<dbReference type="InterPro" id="IPR036388">
    <property type="entry name" value="WH-like_DNA-bd_sf"/>
</dbReference>
<name>A0A7W0CNG2_9ACTN</name>
<evidence type="ECO:0008006" key="8">
    <source>
        <dbReference type="Google" id="ProtNLM"/>
    </source>
</evidence>
<gene>
    <name evidence="6" type="ORF">HNR30_005796</name>
</gene>
<keyword evidence="7" id="KW-1185">Reference proteome</keyword>
<proteinExistence type="predicted"/>
<feature type="domain" description="O-methyltransferase dimerisation" evidence="5">
    <location>
        <begin position="9"/>
        <end position="74"/>
    </location>
</feature>
<dbReference type="Proteomes" id="UP000530928">
    <property type="component" value="Unassembled WGS sequence"/>
</dbReference>
<dbReference type="InterPro" id="IPR036390">
    <property type="entry name" value="WH_DNA-bd_sf"/>
</dbReference>
<protein>
    <recommendedName>
        <fullName evidence="8">Methyltransferase domain-containing protein</fullName>
    </recommendedName>
</protein>
<evidence type="ECO:0000256" key="3">
    <source>
        <dbReference type="ARBA" id="ARBA00022691"/>
    </source>
</evidence>
<keyword evidence="3" id="KW-0949">S-adenosyl-L-methionine</keyword>
<feature type="domain" description="O-methyltransferase C-terminal" evidence="4">
    <location>
        <begin position="92"/>
        <end position="243"/>
    </location>
</feature>
<dbReference type="PANTHER" id="PTHR43712:SF2">
    <property type="entry name" value="O-METHYLTRANSFERASE CICE"/>
    <property type="match status" value="1"/>
</dbReference>
<dbReference type="RefSeq" id="WP_181613196.1">
    <property type="nucleotide sequence ID" value="NZ_BAABAM010000004.1"/>
</dbReference>
<sequence length="306" mass="32464">MPLESDLVGAMALQAVAAGARLGLFDALAAEPRSAERLALDLGVPGEGLTRLLALLEATGNLERADDGCYRCTAQLDVTLVWQAILGELWADLAHAVRKDEPRGDFYSWLGDRPEVSARFQALQKGMASGLADQVVALVELPAGPLRLLDLGGGHGEYSAAFCRAHPGLTATVVDLPQPVRHEHRRIEWRVGDLRHDPLGAGHDVVLLCNVLHGFPAGQAADIVARAAAAGERVVVVESRAGAGAFAAGFDLNLWHTQGGGLPTASQLADWLRAAGCDRVVCHEAGQHVVVQGSRETSRWRAKNAE</sequence>
<dbReference type="GO" id="GO:0046983">
    <property type="term" value="F:protein dimerization activity"/>
    <property type="evidence" value="ECO:0007669"/>
    <property type="project" value="InterPro"/>
</dbReference>
<evidence type="ECO:0000256" key="2">
    <source>
        <dbReference type="ARBA" id="ARBA00022679"/>
    </source>
</evidence>
<dbReference type="Pfam" id="PF00891">
    <property type="entry name" value="Methyltransf_2"/>
    <property type="match status" value="1"/>
</dbReference>
<dbReference type="AlphaFoldDB" id="A0A7W0CNG2"/>
<evidence type="ECO:0000259" key="4">
    <source>
        <dbReference type="Pfam" id="PF00891"/>
    </source>
</evidence>
<dbReference type="GO" id="GO:0032259">
    <property type="term" value="P:methylation"/>
    <property type="evidence" value="ECO:0007669"/>
    <property type="project" value="UniProtKB-KW"/>
</dbReference>
<dbReference type="Gene3D" id="1.10.10.10">
    <property type="entry name" value="Winged helix-like DNA-binding domain superfamily/Winged helix DNA-binding domain"/>
    <property type="match status" value="1"/>
</dbReference>
<dbReference type="InterPro" id="IPR012967">
    <property type="entry name" value="COMT_dimerisation"/>
</dbReference>
<dbReference type="SUPFAM" id="SSF53335">
    <property type="entry name" value="S-adenosyl-L-methionine-dependent methyltransferases"/>
    <property type="match status" value="1"/>
</dbReference>
<keyword evidence="2" id="KW-0808">Transferase</keyword>
<dbReference type="PANTHER" id="PTHR43712">
    <property type="entry name" value="PUTATIVE (AFU_ORTHOLOGUE AFUA_4G14580)-RELATED"/>
    <property type="match status" value="1"/>
</dbReference>
<dbReference type="Pfam" id="PF08100">
    <property type="entry name" value="Dimerisation"/>
    <property type="match status" value="1"/>
</dbReference>
<accession>A0A7W0CNG2</accession>
<dbReference type="CDD" id="cd02440">
    <property type="entry name" value="AdoMet_MTases"/>
    <property type="match status" value="1"/>
</dbReference>
<organism evidence="6 7">
    <name type="scientific">Nonomuraea soli</name>
    <dbReference type="NCBI Taxonomy" id="1032476"/>
    <lineage>
        <taxon>Bacteria</taxon>
        <taxon>Bacillati</taxon>
        <taxon>Actinomycetota</taxon>
        <taxon>Actinomycetes</taxon>
        <taxon>Streptosporangiales</taxon>
        <taxon>Streptosporangiaceae</taxon>
        <taxon>Nonomuraea</taxon>
    </lineage>
</organism>
<dbReference type="Gene3D" id="3.40.50.150">
    <property type="entry name" value="Vaccinia Virus protein VP39"/>
    <property type="match status" value="1"/>
</dbReference>
<keyword evidence="1" id="KW-0489">Methyltransferase</keyword>
<dbReference type="InterPro" id="IPR029063">
    <property type="entry name" value="SAM-dependent_MTases_sf"/>
</dbReference>
<dbReference type="SUPFAM" id="SSF46785">
    <property type="entry name" value="Winged helix' DNA-binding domain"/>
    <property type="match status" value="1"/>
</dbReference>
<dbReference type="EMBL" id="JACDUR010000006">
    <property type="protein sequence ID" value="MBA2894424.1"/>
    <property type="molecule type" value="Genomic_DNA"/>
</dbReference>
<evidence type="ECO:0000256" key="1">
    <source>
        <dbReference type="ARBA" id="ARBA00022603"/>
    </source>
</evidence>
<evidence type="ECO:0000313" key="7">
    <source>
        <dbReference type="Proteomes" id="UP000530928"/>
    </source>
</evidence>
<reference evidence="6 7" key="1">
    <citation type="submission" date="2020-07" db="EMBL/GenBank/DDBJ databases">
        <title>Genomic Encyclopedia of Type Strains, Phase IV (KMG-IV): sequencing the most valuable type-strain genomes for metagenomic binning, comparative biology and taxonomic classification.</title>
        <authorList>
            <person name="Goeker M."/>
        </authorList>
    </citation>
    <scope>NUCLEOTIDE SEQUENCE [LARGE SCALE GENOMIC DNA]</scope>
    <source>
        <strain evidence="6 7">DSM 45533</strain>
    </source>
</reference>
<comment type="caution">
    <text evidence="6">The sequence shown here is derived from an EMBL/GenBank/DDBJ whole genome shotgun (WGS) entry which is preliminary data.</text>
</comment>
<dbReference type="InterPro" id="IPR001077">
    <property type="entry name" value="COMT_C"/>
</dbReference>